<organism evidence="16 17">
    <name type="scientific">Membranihabitans marinus</name>
    <dbReference type="NCBI Taxonomy" id="1227546"/>
    <lineage>
        <taxon>Bacteria</taxon>
        <taxon>Pseudomonadati</taxon>
        <taxon>Bacteroidota</taxon>
        <taxon>Saprospiria</taxon>
        <taxon>Saprospirales</taxon>
        <taxon>Saprospiraceae</taxon>
        <taxon>Membranihabitans</taxon>
    </lineage>
</organism>
<comment type="caution">
    <text evidence="16">The sequence shown here is derived from an EMBL/GenBank/DDBJ whole genome shotgun (WGS) entry which is preliminary data.</text>
</comment>
<keyword evidence="5 10" id="KW-0812">Transmembrane</keyword>
<evidence type="ECO:0000256" key="2">
    <source>
        <dbReference type="ARBA" id="ARBA00022448"/>
    </source>
</evidence>
<keyword evidence="9 10" id="KW-0998">Cell outer membrane</keyword>
<evidence type="ECO:0000313" key="17">
    <source>
        <dbReference type="Proteomes" id="UP000753961"/>
    </source>
</evidence>
<evidence type="ECO:0000256" key="5">
    <source>
        <dbReference type="ARBA" id="ARBA00022692"/>
    </source>
</evidence>
<evidence type="ECO:0000313" key="16">
    <source>
        <dbReference type="EMBL" id="MBY5959422.1"/>
    </source>
</evidence>
<evidence type="ECO:0000256" key="9">
    <source>
        <dbReference type="ARBA" id="ARBA00023237"/>
    </source>
</evidence>
<evidence type="ECO:0000256" key="7">
    <source>
        <dbReference type="ARBA" id="ARBA00023077"/>
    </source>
</evidence>
<keyword evidence="4" id="KW-0406">Ion transport</keyword>
<evidence type="ECO:0000256" key="11">
    <source>
        <dbReference type="RuleBase" id="RU003357"/>
    </source>
</evidence>
<keyword evidence="7 11" id="KW-0798">TonB box</keyword>
<dbReference type="Gene3D" id="2.170.130.10">
    <property type="entry name" value="TonB-dependent receptor, plug domain"/>
    <property type="match status" value="1"/>
</dbReference>
<dbReference type="Pfam" id="PF00593">
    <property type="entry name" value="TonB_dep_Rec_b-barrel"/>
    <property type="match status" value="1"/>
</dbReference>
<dbReference type="InterPro" id="IPR000531">
    <property type="entry name" value="Beta-barrel_TonB"/>
</dbReference>
<dbReference type="SUPFAM" id="SSF49464">
    <property type="entry name" value="Carboxypeptidase regulatory domain-like"/>
    <property type="match status" value="1"/>
</dbReference>
<evidence type="ECO:0000256" key="3">
    <source>
        <dbReference type="ARBA" id="ARBA00022452"/>
    </source>
</evidence>
<feature type="signal peptide" evidence="12">
    <location>
        <begin position="1"/>
        <end position="22"/>
    </location>
</feature>
<dbReference type="InterPro" id="IPR036942">
    <property type="entry name" value="Beta-barrel_TonB_sf"/>
</dbReference>
<evidence type="ECO:0000259" key="15">
    <source>
        <dbReference type="Pfam" id="PF07715"/>
    </source>
</evidence>
<dbReference type="GO" id="GO:0009279">
    <property type="term" value="C:cell outer membrane"/>
    <property type="evidence" value="ECO:0007669"/>
    <property type="project" value="UniProtKB-SubCell"/>
</dbReference>
<dbReference type="InterPro" id="IPR037066">
    <property type="entry name" value="Plug_dom_sf"/>
</dbReference>
<dbReference type="RefSeq" id="WP_222580960.1">
    <property type="nucleotide sequence ID" value="NZ_JAHVHU010000014.1"/>
</dbReference>
<protein>
    <submittedName>
        <fullName evidence="16">TonB-dependent receptor</fullName>
    </submittedName>
</protein>
<keyword evidence="8 10" id="KW-0472">Membrane</keyword>
<accession>A0A953HPK1</accession>
<keyword evidence="12" id="KW-0732">Signal</keyword>
<dbReference type="FunFam" id="2.60.40.1120:FF:000003">
    <property type="entry name" value="Outer membrane protein Omp121"/>
    <property type="match status" value="1"/>
</dbReference>
<gene>
    <name evidence="16" type="ORF">KUV50_14825</name>
</gene>
<evidence type="ECO:0000256" key="6">
    <source>
        <dbReference type="ARBA" id="ARBA00023004"/>
    </source>
</evidence>
<evidence type="ECO:0000259" key="14">
    <source>
        <dbReference type="Pfam" id="PF07660"/>
    </source>
</evidence>
<dbReference type="GO" id="GO:0006826">
    <property type="term" value="P:iron ion transport"/>
    <property type="evidence" value="ECO:0007669"/>
    <property type="project" value="UniProtKB-KW"/>
</dbReference>
<proteinExistence type="inferred from homology"/>
<dbReference type="Gene3D" id="2.60.40.1120">
    <property type="entry name" value="Carboxypeptidase-like, regulatory domain"/>
    <property type="match status" value="1"/>
</dbReference>
<name>A0A953HPK1_9BACT</name>
<comment type="similarity">
    <text evidence="10 11">Belongs to the TonB-dependent receptor family.</text>
</comment>
<sequence length="1234" mass="137927">MKLVTVIMLAMCVHLSAINAEAQFVTLHEQNTELGKVFLKIRKQTGFNFLFNTQIMKEARPVTVTIENLPLEEALDAIFEEQPLTYSIIDQTIVIKKFSPETKRSSSDIGTAPASLPRIESPKAFLAEVTGTVSDQSGEPLIGVNIQVKGTTRGTTTDFDGAFAIEAGLQDTLIFSYIGYRRLIEPVNGRTTINVSMTMEMAELEELIVVGYGKQKKSDVTGSVTNVNVEALESRPSADLGRGLQGLVPGLSVRVPSGEVGSDPLMRIRGFIGSIQGSSQPLILVDNVEIPSIQMINPNDVESITVLKDAASSSIYGSKAAFGVILITTKKGSDTEGIKLNYSNNFSWQNPFKKIEIAGIDGLQYTLDAHKNMKASGPAGGFWRVNDESMERIRAWDEKYGSSVDPFDPMVYGRDWYYDGADKFGVRIYDPVDAMIRKNAFTQNHNLSLNGRSNKTTYNGSFSYLGQQGMMKPAKHDDFTRFTGKLNVSTEVNDFLTVRGGALYSDRNKRYANSITGFVADPWLYLYRWSRLFPTGVKEHGEEIRDPYWDTKNANTANQARKYLNLNFGTTIDLSDNWNIVADYTFDTRQNSTNSSVPTRTAREPWYTPIAWNDENGDRIYVDEDGNPTETGGDPAYRLPLVNYINKDRSNIYQYTQQLQRHTVNAYTTYNLDLSEINKFKFTLGTNMVSNEWYSHWGRKTNLINNDNPQYDLAVGTETTGGGTNWDSQLGYFGRINYAFASKYLLEANLRYDGTSKFPTDLRWRWFPSFSAGWVLSNEDFMQGIQDAVTYAKFRGSWGSIGDQSVSNSLYLSTMGVGKNSWLNSSGDQFFQLGTPNAISEGITWQDIATLNLGVDLRFLYNKLGVEFDWFERKTNNMIIAGDALPATYGTSAPQGNYGNLKTHGWELALDFNHRFDNGLGINMMANLSNAVTDITKAADYKIPYEDRRIDNTFTTGKRYGDIYGYVTDRLYQQDDFVYDEDGKFVQETIVWEGTAKTTNKLAGENPIYQTNFEDGNQILLISPGDVKFVDVDGDGYITSGKGTNGDPGDRVIIGNVLPQYEYGMRIALDYKSFDFSVMGQGVGKRKMWGSGQLAIPGFHVKDGAMPQAIAEDYWTPENTDAFYPRAWNLGGSNSGFVMRPQTRYLLNMAYFRIKNITLGYNIPARVLSGLKMEQARVYISLENMITFDKLRGLPIDPEEISGHSILSNNYNLGRTGTGNPTFKIASVGVNISL</sequence>
<dbReference type="Gene3D" id="2.40.170.20">
    <property type="entry name" value="TonB-dependent receptor, beta-barrel domain"/>
    <property type="match status" value="1"/>
</dbReference>
<dbReference type="InterPro" id="IPR011662">
    <property type="entry name" value="Secretin/TonB_short_N"/>
</dbReference>
<keyword evidence="16" id="KW-0675">Receptor</keyword>
<dbReference type="EMBL" id="JAHVHU010000014">
    <property type="protein sequence ID" value="MBY5959422.1"/>
    <property type="molecule type" value="Genomic_DNA"/>
</dbReference>
<feature type="domain" description="TonB-dependent receptor-like beta-barrel" evidence="13">
    <location>
        <begin position="539"/>
        <end position="961"/>
    </location>
</feature>
<reference evidence="16" key="1">
    <citation type="submission" date="2021-06" db="EMBL/GenBank/DDBJ databases">
        <title>44 bacteria genomes isolated from Dapeng, Shenzhen.</title>
        <authorList>
            <person name="Zheng W."/>
            <person name="Yu S."/>
            <person name="Huang Y."/>
        </authorList>
    </citation>
    <scope>NUCLEOTIDE SEQUENCE</scope>
    <source>
        <strain evidence="16">DP5N28-2</strain>
    </source>
</reference>
<dbReference type="Pfam" id="PF07715">
    <property type="entry name" value="Plug"/>
    <property type="match status" value="1"/>
</dbReference>
<evidence type="ECO:0000256" key="1">
    <source>
        <dbReference type="ARBA" id="ARBA00004571"/>
    </source>
</evidence>
<evidence type="ECO:0000256" key="12">
    <source>
        <dbReference type="SAM" id="SignalP"/>
    </source>
</evidence>
<dbReference type="InterPro" id="IPR023996">
    <property type="entry name" value="TonB-dep_OMP_SusC/RagA"/>
</dbReference>
<dbReference type="SUPFAM" id="SSF56935">
    <property type="entry name" value="Porins"/>
    <property type="match status" value="1"/>
</dbReference>
<feature type="domain" description="TonB-dependent receptor plug" evidence="15">
    <location>
        <begin position="216"/>
        <end position="324"/>
    </location>
</feature>
<keyword evidence="6" id="KW-0408">Iron</keyword>
<dbReference type="AlphaFoldDB" id="A0A953HPK1"/>
<dbReference type="InterPro" id="IPR008969">
    <property type="entry name" value="CarboxyPept-like_regulatory"/>
</dbReference>
<dbReference type="NCBIfam" id="TIGR04057">
    <property type="entry name" value="SusC_RagA_signa"/>
    <property type="match status" value="1"/>
</dbReference>
<feature type="chain" id="PRO_5037912601" evidence="12">
    <location>
        <begin position="23"/>
        <end position="1234"/>
    </location>
</feature>
<evidence type="ECO:0000256" key="4">
    <source>
        <dbReference type="ARBA" id="ARBA00022496"/>
    </source>
</evidence>
<dbReference type="Proteomes" id="UP000753961">
    <property type="component" value="Unassembled WGS sequence"/>
</dbReference>
<evidence type="ECO:0000256" key="8">
    <source>
        <dbReference type="ARBA" id="ARBA00023136"/>
    </source>
</evidence>
<keyword evidence="2 10" id="KW-0813">Transport</keyword>
<comment type="subcellular location">
    <subcellularLocation>
        <location evidence="1 10">Cell outer membrane</location>
        <topology evidence="1 10">Multi-pass membrane protein</topology>
    </subcellularLocation>
</comment>
<dbReference type="Pfam" id="PF13715">
    <property type="entry name" value="CarbopepD_reg_2"/>
    <property type="match status" value="1"/>
</dbReference>
<dbReference type="PROSITE" id="PS52016">
    <property type="entry name" value="TONB_DEPENDENT_REC_3"/>
    <property type="match status" value="1"/>
</dbReference>
<dbReference type="InterPro" id="IPR012910">
    <property type="entry name" value="Plug_dom"/>
</dbReference>
<keyword evidence="3 10" id="KW-1134">Transmembrane beta strand</keyword>
<evidence type="ECO:0000256" key="10">
    <source>
        <dbReference type="PROSITE-ProRule" id="PRU01360"/>
    </source>
</evidence>
<dbReference type="InterPro" id="IPR023997">
    <property type="entry name" value="TonB-dep_OMP_SusC/RagA_CS"/>
</dbReference>
<dbReference type="Pfam" id="PF07660">
    <property type="entry name" value="STN"/>
    <property type="match status" value="1"/>
</dbReference>
<feature type="domain" description="Secretin/TonB short N-terminal" evidence="14">
    <location>
        <begin position="47"/>
        <end position="96"/>
    </location>
</feature>
<keyword evidence="4" id="KW-0410">Iron transport</keyword>
<evidence type="ECO:0000259" key="13">
    <source>
        <dbReference type="Pfam" id="PF00593"/>
    </source>
</evidence>
<dbReference type="InterPro" id="IPR039426">
    <property type="entry name" value="TonB-dep_rcpt-like"/>
</dbReference>
<keyword evidence="17" id="KW-1185">Reference proteome</keyword>
<dbReference type="NCBIfam" id="TIGR04056">
    <property type="entry name" value="OMP_RagA_SusC"/>
    <property type="match status" value="1"/>
</dbReference>